<dbReference type="InterPro" id="IPR035566">
    <property type="entry name" value="Ribosomal_protein_bL20_C"/>
</dbReference>
<dbReference type="RefSeq" id="WP_013181991.1">
    <property type="nucleotide sequence ID" value="NC_014225.1"/>
</dbReference>
<evidence type="ECO:0000256" key="8">
    <source>
        <dbReference type="RuleBase" id="RU000560"/>
    </source>
</evidence>
<dbReference type="PRINTS" id="PR00062">
    <property type="entry name" value="RIBOSOMALL20"/>
</dbReference>
<dbReference type="SUPFAM" id="SSF74731">
    <property type="entry name" value="Ribosomal protein L20"/>
    <property type="match status" value="1"/>
</dbReference>
<dbReference type="GO" id="GO:1990904">
    <property type="term" value="C:ribonucleoprotein complex"/>
    <property type="evidence" value="ECO:0007669"/>
    <property type="project" value="UniProtKB-KW"/>
</dbReference>
<comment type="similarity">
    <text evidence="1 7 8">Belongs to the bacterial ribosomal protein bL20 family.</text>
</comment>
<evidence type="ECO:0000256" key="1">
    <source>
        <dbReference type="ARBA" id="ARBA00007698"/>
    </source>
</evidence>
<evidence type="ECO:0000313" key="10">
    <source>
        <dbReference type="Proteomes" id="UP000001505"/>
    </source>
</evidence>
<sequence>MVRATNAVATRRRKKRLLKRAKGFWGDRKNHLKMTKDAVMRALAFNYVHRKQKKRDFRKLWITRLSAAAKIHGISYSKLVHGLKRSRCELDRKMLADMAISDPDGFKQVVGRAKEALA</sequence>
<keyword evidence="10" id="KW-1185">Reference proteome</keyword>
<evidence type="ECO:0000313" key="9">
    <source>
        <dbReference type="EMBL" id="ADI38277.1"/>
    </source>
</evidence>
<dbReference type="GO" id="GO:0006412">
    <property type="term" value="P:translation"/>
    <property type="evidence" value="ECO:0007669"/>
    <property type="project" value="InterPro"/>
</dbReference>
<dbReference type="PROSITE" id="PS00937">
    <property type="entry name" value="RIBOSOMAL_L20"/>
    <property type="match status" value="1"/>
</dbReference>
<keyword evidence="5 7" id="KW-0687">Ribonucleoprotein</keyword>
<protein>
    <recommendedName>
        <fullName evidence="6 7">Large ribosomal subunit protein bL20</fullName>
    </recommendedName>
</protein>
<dbReference type="KEGG" id="wch:wcw_0916"/>
<evidence type="ECO:0000256" key="5">
    <source>
        <dbReference type="ARBA" id="ARBA00023274"/>
    </source>
</evidence>
<keyword evidence="2 7" id="KW-0699">rRNA-binding</keyword>
<dbReference type="PANTHER" id="PTHR10986">
    <property type="entry name" value="39S RIBOSOMAL PROTEIN L20"/>
    <property type="match status" value="1"/>
</dbReference>
<dbReference type="eggNOG" id="COG0292">
    <property type="taxonomic scope" value="Bacteria"/>
</dbReference>
<evidence type="ECO:0000256" key="7">
    <source>
        <dbReference type="HAMAP-Rule" id="MF_00382"/>
    </source>
</evidence>
<dbReference type="HOGENOM" id="CLU_123265_0_1_0"/>
<comment type="function">
    <text evidence="7 8">Binds directly to 23S ribosomal RNA and is necessary for the in vitro assembly process of the 50S ribosomal subunit. It is not involved in the protein synthesizing functions of that subunit.</text>
</comment>
<dbReference type="OrthoDB" id="9808966at2"/>
<keyword evidence="3 7" id="KW-0694">RNA-binding</keyword>
<dbReference type="GO" id="GO:0005840">
    <property type="term" value="C:ribosome"/>
    <property type="evidence" value="ECO:0007669"/>
    <property type="project" value="UniProtKB-KW"/>
</dbReference>
<dbReference type="InterPro" id="IPR049946">
    <property type="entry name" value="RIBOSOMAL_L20_CS"/>
</dbReference>
<evidence type="ECO:0000256" key="3">
    <source>
        <dbReference type="ARBA" id="ARBA00022884"/>
    </source>
</evidence>
<dbReference type="CDD" id="cd07026">
    <property type="entry name" value="Ribosomal_L20"/>
    <property type="match status" value="1"/>
</dbReference>
<dbReference type="GO" id="GO:0000027">
    <property type="term" value="P:ribosomal large subunit assembly"/>
    <property type="evidence" value="ECO:0007669"/>
    <property type="project" value="UniProtKB-UniRule"/>
</dbReference>
<proteinExistence type="inferred from homology"/>
<evidence type="ECO:0000256" key="4">
    <source>
        <dbReference type="ARBA" id="ARBA00022980"/>
    </source>
</evidence>
<dbReference type="NCBIfam" id="TIGR01032">
    <property type="entry name" value="rplT_bact"/>
    <property type="match status" value="1"/>
</dbReference>
<organism evidence="9 10">
    <name type="scientific">Waddlia chondrophila (strain ATCC VR-1470 / WSU 86-1044)</name>
    <dbReference type="NCBI Taxonomy" id="716544"/>
    <lineage>
        <taxon>Bacteria</taxon>
        <taxon>Pseudomonadati</taxon>
        <taxon>Chlamydiota</taxon>
        <taxon>Chlamydiia</taxon>
        <taxon>Parachlamydiales</taxon>
        <taxon>Waddliaceae</taxon>
        <taxon>Waddlia</taxon>
    </lineage>
</organism>
<evidence type="ECO:0000256" key="2">
    <source>
        <dbReference type="ARBA" id="ARBA00022730"/>
    </source>
</evidence>
<dbReference type="InterPro" id="IPR005813">
    <property type="entry name" value="Ribosomal_bL20"/>
</dbReference>
<dbReference type="STRING" id="716544.wcw_0916"/>
<accession>D6YVW6</accession>
<dbReference type="Pfam" id="PF00453">
    <property type="entry name" value="Ribosomal_L20"/>
    <property type="match status" value="1"/>
</dbReference>
<gene>
    <name evidence="7 9" type="primary">rplT</name>
    <name evidence="9" type="ordered locus">wcw_0916</name>
</gene>
<dbReference type="GO" id="GO:0019843">
    <property type="term" value="F:rRNA binding"/>
    <property type="evidence" value="ECO:0007669"/>
    <property type="project" value="UniProtKB-UniRule"/>
</dbReference>
<dbReference type="Proteomes" id="UP000001505">
    <property type="component" value="Chromosome"/>
</dbReference>
<dbReference type="Gene3D" id="1.10.1900.20">
    <property type="entry name" value="Ribosomal protein L20"/>
    <property type="match status" value="1"/>
</dbReference>
<dbReference type="HAMAP" id="MF_00382">
    <property type="entry name" value="Ribosomal_bL20"/>
    <property type="match status" value="1"/>
</dbReference>
<keyword evidence="4 7" id="KW-0689">Ribosomal protein</keyword>
<dbReference type="EMBL" id="CP001928">
    <property type="protein sequence ID" value="ADI38277.1"/>
    <property type="molecule type" value="Genomic_DNA"/>
</dbReference>
<name>D6YVW6_WADCW</name>
<dbReference type="GO" id="GO:0003735">
    <property type="term" value="F:structural constituent of ribosome"/>
    <property type="evidence" value="ECO:0007669"/>
    <property type="project" value="InterPro"/>
</dbReference>
<evidence type="ECO:0000256" key="6">
    <source>
        <dbReference type="ARBA" id="ARBA00035172"/>
    </source>
</evidence>
<dbReference type="AlphaFoldDB" id="D6YVW6"/>
<dbReference type="Gene3D" id="6.10.160.10">
    <property type="match status" value="1"/>
</dbReference>
<dbReference type="FunFam" id="1.10.1900.20:FF:000001">
    <property type="entry name" value="50S ribosomal protein L20"/>
    <property type="match status" value="1"/>
</dbReference>
<reference evidence="9 10" key="1">
    <citation type="journal article" date="2010" name="PLoS ONE">
        <title>The Waddlia genome: a window into chlamydial biology.</title>
        <authorList>
            <person name="Bertelli C."/>
            <person name="Collyn F."/>
            <person name="Croxatto A."/>
            <person name="Ruckert C."/>
            <person name="Polkinghorne A."/>
            <person name="Kebbi-Beghdadi C."/>
            <person name="Goesmann A."/>
            <person name="Vaughan L."/>
            <person name="Greub G."/>
        </authorList>
    </citation>
    <scope>NUCLEOTIDE SEQUENCE [LARGE SCALE GENOMIC DNA]</scope>
    <source>
        <strain evidence="10">ATCC VR-1470 / WSU 86-1044</strain>
    </source>
</reference>